<dbReference type="EMBL" id="CP137852">
    <property type="protein sequence ID" value="WPB85973.1"/>
    <property type="molecule type" value="Genomic_DNA"/>
</dbReference>
<dbReference type="PANTHER" id="PTHR43798">
    <property type="entry name" value="MONOACYLGLYCEROL LIPASE"/>
    <property type="match status" value="1"/>
</dbReference>
<proteinExistence type="predicted"/>
<keyword evidence="4" id="KW-1185">Reference proteome</keyword>
<sequence>MLIERPDGARLAVTVTGEGPLLLLLSGLGGTASFWNGVVPDIARHHRVAVMDQRGIGASTRGTASVTIGTLAEDAAAVALALGGPVALCGHSTGAAIVLTMAAGRLCPVSRLVLSAGWLRPDPYLRALFEMRLAVLERAGFTAYELAGRFLAYPPEVLVTEGKFPTPDWLPAEREAAERTRWSERIGALLGFDGMDLPQHVAVPTLVLGTPDDVIVPHHHQREMAAAIPGAALQPLPDGGHFYPQTRSAAFLDRLLPFLAA</sequence>
<dbReference type="Pfam" id="PF12697">
    <property type="entry name" value="Abhydrolase_6"/>
    <property type="match status" value="1"/>
</dbReference>
<dbReference type="PANTHER" id="PTHR43798:SF31">
    <property type="entry name" value="AB HYDROLASE SUPERFAMILY PROTEIN YCLE"/>
    <property type="match status" value="1"/>
</dbReference>
<keyword evidence="1 3" id="KW-0378">Hydrolase</keyword>
<organism evidence="3 4">
    <name type="scientific">Sediminicoccus rosea</name>
    <dbReference type="NCBI Taxonomy" id="1225128"/>
    <lineage>
        <taxon>Bacteria</taxon>
        <taxon>Pseudomonadati</taxon>
        <taxon>Pseudomonadota</taxon>
        <taxon>Alphaproteobacteria</taxon>
        <taxon>Acetobacterales</taxon>
        <taxon>Roseomonadaceae</taxon>
        <taxon>Sediminicoccus</taxon>
    </lineage>
</organism>
<dbReference type="InterPro" id="IPR050266">
    <property type="entry name" value="AB_hydrolase_sf"/>
</dbReference>
<feature type="domain" description="AB hydrolase-1" evidence="2">
    <location>
        <begin position="22"/>
        <end position="253"/>
    </location>
</feature>
<evidence type="ECO:0000259" key="2">
    <source>
        <dbReference type="Pfam" id="PF12697"/>
    </source>
</evidence>
<gene>
    <name evidence="3" type="ORF">R9Z33_03690</name>
</gene>
<dbReference type="InterPro" id="IPR029058">
    <property type="entry name" value="AB_hydrolase_fold"/>
</dbReference>
<protein>
    <submittedName>
        <fullName evidence="3">Alpha/beta hydrolase</fullName>
    </submittedName>
</protein>
<accession>A0ABZ0PKY6</accession>
<dbReference type="GO" id="GO:0016787">
    <property type="term" value="F:hydrolase activity"/>
    <property type="evidence" value="ECO:0007669"/>
    <property type="project" value="UniProtKB-KW"/>
</dbReference>
<dbReference type="SUPFAM" id="SSF53474">
    <property type="entry name" value="alpha/beta-Hydrolases"/>
    <property type="match status" value="1"/>
</dbReference>
<dbReference type="InterPro" id="IPR000073">
    <property type="entry name" value="AB_hydrolase_1"/>
</dbReference>
<evidence type="ECO:0000313" key="4">
    <source>
        <dbReference type="Proteomes" id="UP001305521"/>
    </source>
</evidence>
<dbReference type="Gene3D" id="3.40.50.1820">
    <property type="entry name" value="alpha/beta hydrolase"/>
    <property type="match status" value="1"/>
</dbReference>
<name>A0ABZ0PKY6_9PROT</name>
<reference evidence="3 4" key="1">
    <citation type="submission" date="2023-11" db="EMBL/GenBank/DDBJ databases">
        <title>Arctic aerobic anoxygenic photoheterotroph Sediminicoccus rosea KRV36 adapts its photosynthesis to long days of polar summer.</title>
        <authorList>
            <person name="Tomasch J."/>
            <person name="Kopejtka K."/>
            <person name="Bily T."/>
            <person name="Gardiner A.T."/>
            <person name="Gardian Z."/>
            <person name="Shivaramu S."/>
            <person name="Koblizek M."/>
            <person name="Engelhardt F."/>
            <person name="Kaftan D."/>
        </authorList>
    </citation>
    <scope>NUCLEOTIDE SEQUENCE [LARGE SCALE GENOMIC DNA]</scope>
    <source>
        <strain evidence="3 4">R-30</strain>
    </source>
</reference>
<evidence type="ECO:0000256" key="1">
    <source>
        <dbReference type="ARBA" id="ARBA00022801"/>
    </source>
</evidence>
<evidence type="ECO:0000313" key="3">
    <source>
        <dbReference type="EMBL" id="WPB85973.1"/>
    </source>
</evidence>
<dbReference type="RefSeq" id="WP_318649950.1">
    <property type="nucleotide sequence ID" value="NZ_CP137852.1"/>
</dbReference>
<dbReference type="Proteomes" id="UP001305521">
    <property type="component" value="Chromosome"/>
</dbReference>